<dbReference type="EMBL" id="BAABJQ010000003">
    <property type="protein sequence ID" value="GAA5179987.1"/>
    <property type="molecule type" value="Genomic_DNA"/>
</dbReference>
<evidence type="ECO:0000313" key="2">
    <source>
        <dbReference type="Proteomes" id="UP001501570"/>
    </source>
</evidence>
<dbReference type="Proteomes" id="UP001501570">
    <property type="component" value="Unassembled WGS sequence"/>
</dbReference>
<accession>A0ABP9RL75</accession>
<dbReference type="InterPro" id="IPR025101">
    <property type="entry name" value="DUF4012"/>
</dbReference>
<organism evidence="1 2">
    <name type="scientific">Rugosimonospora acidiphila</name>
    <dbReference type="NCBI Taxonomy" id="556531"/>
    <lineage>
        <taxon>Bacteria</taxon>
        <taxon>Bacillati</taxon>
        <taxon>Actinomycetota</taxon>
        <taxon>Actinomycetes</taxon>
        <taxon>Micromonosporales</taxon>
        <taxon>Micromonosporaceae</taxon>
        <taxon>Rugosimonospora</taxon>
    </lineage>
</organism>
<keyword evidence="2" id="KW-1185">Reference proteome</keyword>
<sequence>MAAGPSVTYRSRRRRRRRALRRALLSATVAGCVLAVSGGWIGLRGWEARGHLINAAALAGDLSDQVMAGDTEQARRTLVALQGQAAGAHDVTTGPAWWTAAHVPYAGRDVAAVRAIAASIDDLAGDAFPALIGLDPSDLLPTGGKLNLAALREAAPAFASADEVVQRVRTRLDAVPAADLLPPIRDAIQALRAQIERLSALTSAGHQGTALLPELLGADGPRTYLLLLQNLAESRSTGGIFGAYAVVQTDHGQITMTNRGAGGDLQQFPAPVLPLDAATKALYTDRIGVYPADVNLTPDFPTAAQLFREMYRQRTGVTVDGVLATDPVALSYLLGAIGPVPMAGQPTLTAANAVGTLLSDPYQQIASEDDRHDYFAASVLAVFDALTHRSTDPRTVLAALDRAAGERRVLFWSARPAEQAALAGTELAGVLPQQEPVPGVGVFLNDGSGSKLDYYLTHSATLSVGDCRGDGRRELSLHLTLGSTAPATGLPAAVTGLGLAGDPDTARIVTYLFSPAHGSLVDAKLDGVPVPLGSGTDHGRQVGVVSLDIPPGRSRVLDVNLLAPAVPSNTARLWLTPGVAPWNTHINPAPACAQ</sequence>
<dbReference type="Pfam" id="PF13196">
    <property type="entry name" value="DUF4012"/>
    <property type="match status" value="1"/>
</dbReference>
<comment type="caution">
    <text evidence="1">The sequence shown here is derived from an EMBL/GenBank/DDBJ whole genome shotgun (WGS) entry which is preliminary data.</text>
</comment>
<name>A0ABP9RL75_9ACTN</name>
<reference evidence="2" key="1">
    <citation type="journal article" date="2019" name="Int. J. Syst. Evol. Microbiol.">
        <title>The Global Catalogue of Microorganisms (GCM) 10K type strain sequencing project: providing services to taxonomists for standard genome sequencing and annotation.</title>
        <authorList>
            <consortium name="The Broad Institute Genomics Platform"/>
            <consortium name="The Broad Institute Genome Sequencing Center for Infectious Disease"/>
            <person name="Wu L."/>
            <person name="Ma J."/>
        </authorList>
    </citation>
    <scope>NUCLEOTIDE SEQUENCE [LARGE SCALE GENOMIC DNA]</scope>
    <source>
        <strain evidence="2">JCM 18304</strain>
    </source>
</reference>
<protein>
    <recommendedName>
        <fullName evidence="3">DUF4012 domain-containing protein</fullName>
    </recommendedName>
</protein>
<evidence type="ECO:0000313" key="1">
    <source>
        <dbReference type="EMBL" id="GAA5179987.1"/>
    </source>
</evidence>
<gene>
    <name evidence="1" type="ORF">GCM10023322_11250</name>
</gene>
<evidence type="ECO:0008006" key="3">
    <source>
        <dbReference type="Google" id="ProtNLM"/>
    </source>
</evidence>
<dbReference type="RefSeq" id="WP_345626738.1">
    <property type="nucleotide sequence ID" value="NZ_BAABJQ010000003.1"/>
</dbReference>
<proteinExistence type="predicted"/>